<evidence type="ECO:0000313" key="8">
    <source>
        <dbReference type="Proteomes" id="UP001181693"/>
    </source>
</evidence>
<keyword evidence="2" id="KW-0677">Repeat</keyword>
<proteinExistence type="predicted"/>
<dbReference type="PROSITE" id="PS00028">
    <property type="entry name" value="ZINC_FINGER_C2H2_1"/>
    <property type="match status" value="4"/>
</dbReference>
<protein>
    <recommendedName>
        <fullName evidence="6">C2H2-type domain-containing protein</fullName>
    </recommendedName>
</protein>
<dbReference type="PANTHER" id="PTHR24409">
    <property type="entry name" value="ZINC FINGER PROTEIN 142"/>
    <property type="match status" value="1"/>
</dbReference>
<dbReference type="Pfam" id="PF18479">
    <property type="entry name" value="PIN_11"/>
    <property type="match status" value="1"/>
</dbReference>
<dbReference type="EMBL" id="DYDO01001436">
    <property type="protein sequence ID" value="DBA13506.1"/>
    <property type="molecule type" value="Genomic_DNA"/>
</dbReference>
<sequence>GENGVPCPLPIPSYAKRVLIALCKDVPFQVVCTSCRCELRSHLEVTSHFRTLCRNAGPSSLSEKSIVDVASVFQVKAFCLPCKQGLNDEAHIAKHVARTSHSVKKVTSMEESILAFCYLNEGTKTPSDFCVSAANARLKHCTLKRSLNKNDDSSLAKRMKESENDGCVKEVDNILMTAWFCECSQRFSTEKAAEKHIMTANRISHKCMVCGKLADDIAIIRLHMCRFHGGASLDNFLFWCQMCGTELGRIENVLRHIVNCHGGHSFYCEQEVPAEQTTSSGTKMILEILETDPSPSPQQPPESLWQCHICEEMFQTEEVVLQHCKSLKIHQFHKYCCDTCKKKFHKMETLLRHCQLQHDGDVKMKYFCGLCEDLYFDEESAFLSHYESFHSLDYSYLPNQGQSDNKISEVASTSCSEHEKRLTCGCLEKYSLKAKKKTDFKLCLDRLFEKGKIWYSCSLCPATGQTLEGINAHECKEGQSKNVVVKCSICSKSFLEPEGAQAHYHMKHCFVKKPSKNYNFTTNESQGDVFQFTSNGTCATKKPKKTEKTHAKPMYYEAQGSTLNVLADTITSDKIKPETEAMEIHNTDREITDCELPDLDFLRTMTHIVFIDLDNWSKFFSHLPGYLNQGTFVWGFHGGKSTWKPPMDCKIFRHLSNTGCFFLHPRCSDHKDAADFAICVHAGRLDERLPKQIPFTVLSGDKGFMELENQFQKTQRPTHILNPHQTGGDMMCALLNSISESTQGMIKIIMYIKGALEHKRERSIVQGSA</sequence>
<dbReference type="Pfam" id="PF23108">
    <property type="entry name" value="Zf-C2H2_ZNF451"/>
    <property type="match status" value="1"/>
</dbReference>
<dbReference type="Proteomes" id="UP001181693">
    <property type="component" value="Unassembled WGS sequence"/>
</dbReference>
<dbReference type="PROSITE" id="PS50157">
    <property type="entry name" value="ZINC_FINGER_C2H2_2"/>
    <property type="match status" value="1"/>
</dbReference>
<dbReference type="GO" id="GO:0005634">
    <property type="term" value="C:nucleus"/>
    <property type="evidence" value="ECO:0007669"/>
    <property type="project" value="TreeGrafter"/>
</dbReference>
<dbReference type="SMART" id="SM00355">
    <property type="entry name" value="ZnF_C2H2"/>
    <property type="match status" value="7"/>
</dbReference>
<evidence type="ECO:0000256" key="5">
    <source>
        <dbReference type="PROSITE-ProRule" id="PRU00042"/>
    </source>
</evidence>
<keyword evidence="8" id="KW-1185">Reference proteome</keyword>
<feature type="non-terminal residue" evidence="7">
    <location>
        <position position="1"/>
    </location>
</feature>
<feature type="domain" description="C2H2-type" evidence="6">
    <location>
        <begin position="335"/>
        <end position="363"/>
    </location>
</feature>
<dbReference type="InterPro" id="IPR058950">
    <property type="entry name" value="Zf-C2H2_ZNF451_5th"/>
</dbReference>
<name>A0AAV2ZP58_PYXAD</name>
<evidence type="ECO:0000256" key="2">
    <source>
        <dbReference type="ARBA" id="ARBA00022737"/>
    </source>
</evidence>
<dbReference type="GO" id="GO:0000977">
    <property type="term" value="F:RNA polymerase II transcription regulatory region sequence-specific DNA binding"/>
    <property type="evidence" value="ECO:0007669"/>
    <property type="project" value="TreeGrafter"/>
</dbReference>
<dbReference type="AlphaFoldDB" id="A0AAV2ZP58"/>
<accession>A0AAV2ZP58</accession>
<evidence type="ECO:0000259" key="6">
    <source>
        <dbReference type="PROSITE" id="PS50157"/>
    </source>
</evidence>
<dbReference type="PANTHER" id="PTHR24409:SF295">
    <property type="entry name" value="AZ2-RELATED"/>
    <property type="match status" value="1"/>
</dbReference>
<dbReference type="Pfam" id="PF23103">
    <property type="entry name" value="Zf-C2H2_ZNF451_5th"/>
    <property type="match status" value="1"/>
</dbReference>
<keyword evidence="3 5" id="KW-0863">Zinc-finger</keyword>
<comment type="caution">
    <text evidence="7">The sequence shown here is derived from an EMBL/GenBank/DDBJ whole genome shotgun (WGS) entry which is preliminary data.</text>
</comment>
<dbReference type="InterPro" id="IPR013087">
    <property type="entry name" value="Znf_C2H2_type"/>
</dbReference>
<reference evidence="7" key="1">
    <citation type="thesis" date="2020" institute="ProQuest LLC" country="789 East Eisenhower Parkway, Ann Arbor, MI, USA">
        <title>Comparative Genomics and Chromosome Evolution.</title>
        <authorList>
            <person name="Mudd A.B."/>
        </authorList>
    </citation>
    <scope>NUCLEOTIDE SEQUENCE</scope>
    <source>
        <strain evidence="7">1538</strain>
        <tissue evidence="7">Blood</tissue>
    </source>
</reference>
<dbReference type="InterPro" id="IPR058946">
    <property type="entry name" value="Zf-C2H2_ZNF451_C"/>
</dbReference>
<dbReference type="InterPro" id="IPR058156">
    <property type="entry name" value="Znf-C2H2_ZNF451"/>
</dbReference>
<dbReference type="InterPro" id="IPR041192">
    <property type="entry name" value="PIN_11"/>
</dbReference>
<keyword evidence="1" id="KW-0479">Metal-binding</keyword>
<dbReference type="Pfam" id="PF23107">
    <property type="entry name" value="Zf-C2H2_ZNF451_C"/>
    <property type="match status" value="1"/>
</dbReference>
<evidence type="ECO:0000313" key="7">
    <source>
        <dbReference type="EMBL" id="DBA13506.1"/>
    </source>
</evidence>
<evidence type="ECO:0000256" key="3">
    <source>
        <dbReference type="ARBA" id="ARBA00022771"/>
    </source>
</evidence>
<organism evidence="7 8">
    <name type="scientific">Pyxicephalus adspersus</name>
    <name type="common">African bullfrog</name>
    <dbReference type="NCBI Taxonomy" id="30357"/>
    <lineage>
        <taxon>Eukaryota</taxon>
        <taxon>Metazoa</taxon>
        <taxon>Chordata</taxon>
        <taxon>Craniata</taxon>
        <taxon>Vertebrata</taxon>
        <taxon>Euteleostomi</taxon>
        <taxon>Amphibia</taxon>
        <taxon>Batrachia</taxon>
        <taxon>Anura</taxon>
        <taxon>Neobatrachia</taxon>
        <taxon>Ranoidea</taxon>
        <taxon>Pyxicephalidae</taxon>
        <taxon>Pyxicephalinae</taxon>
        <taxon>Pyxicephalus</taxon>
    </lineage>
</organism>
<evidence type="ECO:0000256" key="1">
    <source>
        <dbReference type="ARBA" id="ARBA00022723"/>
    </source>
</evidence>
<keyword evidence="4" id="KW-0862">Zinc</keyword>
<dbReference type="GO" id="GO:0008270">
    <property type="term" value="F:zinc ion binding"/>
    <property type="evidence" value="ECO:0007669"/>
    <property type="project" value="UniProtKB-KW"/>
</dbReference>
<dbReference type="CDD" id="cd18721">
    <property type="entry name" value="PIN_ZNF451-like"/>
    <property type="match status" value="1"/>
</dbReference>
<gene>
    <name evidence="7" type="ORF">GDO54_018447</name>
</gene>
<dbReference type="GO" id="GO:0000981">
    <property type="term" value="F:DNA-binding transcription factor activity, RNA polymerase II-specific"/>
    <property type="evidence" value="ECO:0007669"/>
    <property type="project" value="TreeGrafter"/>
</dbReference>
<evidence type="ECO:0000256" key="4">
    <source>
        <dbReference type="ARBA" id="ARBA00022833"/>
    </source>
</evidence>